<dbReference type="InterPro" id="IPR029154">
    <property type="entry name" value="HIBADH-like_NADP-bd"/>
</dbReference>
<dbReference type="InterPro" id="IPR036291">
    <property type="entry name" value="NAD(P)-bd_dom_sf"/>
</dbReference>
<reference evidence="6 7" key="1">
    <citation type="submission" date="2020-08" db="EMBL/GenBank/DDBJ databases">
        <title>Genomic Encyclopedia of Type Strains, Phase IV (KMG-V): Genome sequencing to study the core and pangenomes of soil and plant-associated prokaryotes.</title>
        <authorList>
            <person name="Whitman W."/>
        </authorList>
    </citation>
    <scope>NUCLEOTIDE SEQUENCE [LARGE SCALE GENOMIC DNA]</scope>
    <source>
        <strain evidence="6 7">X5P3</strain>
    </source>
</reference>
<feature type="domain" description="3-hydroxyisobutyrate dehydrogenase-like NAD-binding" evidence="5">
    <location>
        <begin position="166"/>
        <end position="277"/>
    </location>
</feature>
<accession>A0A7W8E828</accession>
<dbReference type="SUPFAM" id="SSF48179">
    <property type="entry name" value="6-phosphogluconate dehydrogenase C-terminal domain-like"/>
    <property type="match status" value="1"/>
</dbReference>
<dbReference type="PANTHER" id="PTHR43580:SF2">
    <property type="entry name" value="CYTOKINE-LIKE NUCLEAR FACTOR N-PAC"/>
    <property type="match status" value="1"/>
</dbReference>
<evidence type="ECO:0000259" key="4">
    <source>
        <dbReference type="Pfam" id="PF03446"/>
    </source>
</evidence>
<evidence type="ECO:0000256" key="1">
    <source>
        <dbReference type="ARBA" id="ARBA00023002"/>
    </source>
</evidence>
<dbReference type="EMBL" id="JACHIO010000003">
    <property type="protein sequence ID" value="MBB5062402.1"/>
    <property type="molecule type" value="Genomic_DNA"/>
</dbReference>
<dbReference type="GO" id="GO:0050661">
    <property type="term" value="F:NADP binding"/>
    <property type="evidence" value="ECO:0007669"/>
    <property type="project" value="InterPro"/>
</dbReference>
<dbReference type="InterPro" id="IPR008927">
    <property type="entry name" value="6-PGluconate_DH-like_C_sf"/>
</dbReference>
<dbReference type="PANTHER" id="PTHR43580">
    <property type="entry name" value="OXIDOREDUCTASE GLYR1-RELATED"/>
    <property type="match status" value="1"/>
</dbReference>
<protein>
    <submittedName>
        <fullName evidence="6">3-hydroxyisobutyrate dehydrogenase-like beta-hydroxyacid dehydrogenase</fullName>
    </submittedName>
</protein>
<dbReference type="InterPro" id="IPR051265">
    <property type="entry name" value="HIBADH-related_NP60_sf"/>
</dbReference>
<dbReference type="InterPro" id="IPR015815">
    <property type="entry name" value="HIBADH-related"/>
</dbReference>
<dbReference type="GO" id="GO:0016491">
    <property type="term" value="F:oxidoreductase activity"/>
    <property type="evidence" value="ECO:0007669"/>
    <property type="project" value="UniProtKB-KW"/>
</dbReference>
<evidence type="ECO:0000256" key="3">
    <source>
        <dbReference type="PIRSR" id="PIRSR000103-1"/>
    </source>
</evidence>
<keyword evidence="2" id="KW-0520">NAD</keyword>
<feature type="active site" evidence="3">
    <location>
        <position position="170"/>
    </location>
</feature>
<dbReference type="Pfam" id="PF14833">
    <property type="entry name" value="NAD_binding_11"/>
    <property type="match status" value="1"/>
</dbReference>
<dbReference type="InterPro" id="IPR013328">
    <property type="entry name" value="6PGD_dom2"/>
</dbReference>
<keyword evidence="1" id="KW-0560">Oxidoreductase</keyword>
<dbReference type="AlphaFoldDB" id="A0A7W8E828"/>
<dbReference type="PIRSF" id="PIRSF000103">
    <property type="entry name" value="HIBADH"/>
    <property type="match status" value="1"/>
</dbReference>
<evidence type="ECO:0000313" key="6">
    <source>
        <dbReference type="EMBL" id="MBB5062402.1"/>
    </source>
</evidence>
<dbReference type="Gene3D" id="3.40.50.720">
    <property type="entry name" value="NAD(P)-binding Rossmann-like Domain"/>
    <property type="match status" value="1"/>
</dbReference>
<dbReference type="Gene3D" id="1.10.1040.10">
    <property type="entry name" value="N-(1-d-carboxylethyl)-l-norvaline Dehydrogenase, domain 2"/>
    <property type="match status" value="1"/>
</dbReference>
<dbReference type="InterPro" id="IPR006115">
    <property type="entry name" value="6PGDH_NADP-bd"/>
</dbReference>
<dbReference type="SUPFAM" id="SSF51735">
    <property type="entry name" value="NAD(P)-binding Rossmann-fold domains"/>
    <property type="match status" value="1"/>
</dbReference>
<evidence type="ECO:0000259" key="5">
    <source>
        <dbReference type="Pfam" id="PF14833"/>
    </source>
</evidence>
<organism evidence="6 7">
    <name type="scientific">Granulicella mallensis</name>
    <dbReference type="NCBI Taxonomy" id="940614"/>
    <lineage>
        <taxon>Bacteria</taxon>
        <taxon>Pseudomonadati</taxon>
        <taxon>Acidobacteriota</taxon>
        <taxon>Terriglobia</taxon>
        <taxon>Terriglobales</taxon>
        <taxon>Acidobacteriaceae</taxon>
        <taxon>Granulicella</taxon>
    </lineage>
</organism>
<comment type="caution">
    <text evidence="6">The sequence shown here is derived from an EMBL/GenBank/DDBJ whole genome shotgun (WGS) entry which is preliminary data.</text>
</comment>
<evidence type="ECO:0000256" key="2">
    <source>
        <dbReference type="ARBA" id="ARBA00023027"/>
    </source>
</evidence>
<dbReference type="RefSeq" id="WP_184252891.1">
    <property type="nucleotide sequence ID" value="NZ_JACHIO010000003.1"/>
</dbReference>
<sequence length="296" mass="31333">MRVAFLGLGKMGSALVPHLLNAGCEVTVWNRSSSAAKELASKGATMASSAAEAVSSCEVVFSLLLNDAATEAVLFDGGVLDAMPKNAVHVSVGTISVALAKRLTLEHAKRGHRYVGAPVFGRPNVAAEGKLWTVVGGAKEAVQSVRSLLESYTRGMTVVSEEPWSAHAMKLAGNFSVAAMVATLSEAMMVAESMGVSPELFVEMANSAAFRSPLYEVYGKTLTNPPKEVGASMELGEKDIRLFREAAAANGVKTPLAELMGKNFDAAIEAGMKDHDWATGYYELVRKRQVEVPVVL</sequence>
<dbReference type="Pfam" id="PF03446">
    <property type="entry name" value="NAD_binding_2"/>
    <property type="match status" value="1"/>
</dbReference>
<name>A0A7W8E828_9BACT</name>
<gene>
    <name evidence="6" type="ORF">HDF15_000732</name>
</gene>
<proteinExistence type="predicted"/>
<dbReference type="Proteomes" id="UP000584867">
    <property type="component" value="Unassembled WGS sequence"/>
</dbReference>
<feature type="domain" description="6-phosphogluconate dehydrogenase NADP-binding" evidence="4">
    <location>
        <begin position="2"/>
        <end position="157"/>
    </location>
</feature>
<dbReference type="GO" id="GO:0051287">
    <property type="term" value="F:NAD binding"/>
    <property type="evidence" value="ECO:0007669"/>
    <property type="project" value="InterPro"/>
</dbReference>
<evidence type="ECO:0000313" key="7">
    <source>
        <dbReference type="Proteomes" id="UP000584867"/>
    </source>
</evidence>